<keyword evidence="5 8" id="KW-0472">Membrane</keyword>
<dbReference type="PRINTS" id="PR02108">
    <property type="entry name" value="MRGPCRFAMILY"/>
</dbReference>
<dbReference type="SUPFAM" id="SSF81321">
    <property type="entry name" value="Family A G protein-coupled receptor-like"/>
    <property type="match status" value="1"/>
</dbReference>
<comment type="subcellular location">
    <subcellularLocation>
        <location evidence="1">Membrane</location>
        <topology evidence="1">Multi-pass membrane protein</topology>
    </subcellularLocation>
</comment>
<dbReference type="Pfam" id="PF00001">
    <property type="entry name" value="7tm_1"/>
    <property type="match status" value="1"/>
</dbReference>
<keyword evidence="7" id="KW-0807">Transducer</keyword>
<evidence type="ECO:0000256" key="6">
    <source>
        <dbReference type="ARBA" id="ARBA00023170"/>
    </source>
</evidence>
<evidence type="ECO:0000256" key="3">
    <source>
        <dbReference type="ARBA" id="ARBA00022989"/>
    </source>
</evidence>
<dbReference type="GO" id="GO:0004930">
    <property type="term" value="F:G protein-coupled receptor activity"/>
    <property type="evidence" value="ECO:0007669"/>
    <property type="project" value="UniProtKB-KW"/>
</dbReference>
<dbReference type="InterPro" id="IPR026234">
    <property type="entry name" value="MRGPCRFAMILY"/>
</dbReference>
<feature type="transmembrane region" description="Helical" evidence="8">
    <location>
        <begin position="183"/>
        <end position="209"/>
    </location>
</feature>
<evidence type="ECO:0000259" key="9">
    <source>
        <dbReference type="PROSITE" id="PS50262"/>
    </source>
</evidence>
<evidence type="ECO:0000256" key="8">
    <source>
        <dbReference type="SAM" id="Phobius"/>
    </source>
</evidence>
<keyword evidence="3 8" id="KW-1133">Transmembrane helix</keyword>
<dbReference type="PROSITE" id="PS50262">
    <property type="entry name" value="G_PROTEIN_RECEP_F1_2"/>
    <property type="match status" value="1"/>
</dbReference>
<dbReference type="Gene3D" id="1.20.1070.10">
    <property type="entry name" value="Rhodopsin 7-helix transmembrane proteins"/>
    <property type="match status" value="1"/>
</dbReference>
<dbReference type="PRINTS" id="PR00237">
    <property type="entry name" value="GPCRRHODOPSN"/>
</dbReference>
<keyword evidence="11" id="KW-1185">Reference proteome</keyword>
<dbReference type="EMBL" id="WNYA01000744">
    <property type="protein sequence ID" value="KAG8547377.1"/>
    <property type="molecule type" value="Genomic_DNA"/>
</dbReference>
<reference evidence="10" key="1">
    <citation type="thesis" date="2020" institute="ProQuest LLC" country="789 East Eisenhower Parkway, Ann Arbor, MI, USA">
        <title>Comparative Genomics and Chromosome Evolution.</title>
        <authorList>
            <person name="Mudd A.B."/>
        </authorList>
    </citation>
    <scope>NUCLEOTIDE SEQUENCE</scope>
    <source>
        <strain evidence="10">237g6f4</strain>
        <tissue evidence="10">Blood</tissue>
    </source>
</reference>
<evidence type="ECO:0000256" key="1">
    <source>
        <dbReference type="ARBA" id="ARBA00004141"/>
    </source>
</evidence>
<protein>
    <recommendedName>
        <fullName evidence="9">G-protein coupled receptors family 1 profile domain-containing protein</fullName>
    </recommendedName>
</protein>
<dbReference type="Proteomes" id="UP000824782">
    <property type="component" value="Unassembled WGS sequence"/>
</dbReference>
<gene>
    <name evidence="10" type="ORF">GDO81_028469</name>
</gene>
<evidence type="ECO:0000256" key="7">
    <source>
        <dbReference type="ARBA" id="ARBA00023224"/>
    </source>
</evidence>
<keyword evidence="4" id="KW-0297">G-protein coupled receptor</keyword>
<organism evidence="10 11">
    <name type="scientific">Engystomops pustulosus</name>
    <name type="common">Tungara frog</name>
    <name type="synonym">Physalaemus pustulosus</name>
    <dbReference type="NCBI Taxonomy" id="76066"/>
    <lineage>
        <taxon>Eukaryota</taxon>
        <taxon>Metazoa</taxon>
        <taxon>Chordata</taxon>
        <taxon>Craniata</taxon>
        <taxon>Vertebrata</taxon>
        <taxon>Euteleostomi</taxon>
        <taxon>Amphibia</taxon>
        <taxon>Batrachia</taxon>
        <taxon>Anura</taxon>
        <taxon>Neobatrachia</taxon>
        <taxon>Hyloidea</taxon>
        <taxon>Leptodactylidae</taxon>
        <taxon>Leiuperinae</taxon>
        <taxon>Engystomops</taxon>
    </lineage>
</organism>
<comment type="caution">
    <text evidence="10">The sequence shown here is derived from an EMBL/GenBank/DDBJ whole genome shotgun (WGS) entry which is preliminary data.</text>
</comment>
<feature type="domain" description="G-protein coupled receptors family 1 profile" evidence="9">
    <location>
        <begin position="43"/>
        <end position="240"/>
    </location>
</feature>
<dbReference type="AlphaFoldDB" id="A0AAV6ZD09"/>
<evidence type="ECO:0000256" key="2">
    <source>
        <dbReference type="ARBA" id="ARBA00022692"/>
    </source>
</evidence>
<name>A0AAV6ZD09_ENGPU</name>
<dbReference type="InterPro" id="IPR017452">
    <property type="entry name" value="GPCR_Rhodpsn_7TM"/>
</dbReference>
<evidence type="ECO:0000313" key="11">
    <source>
        <dbReference type="Proteomes" id="UP000824782"/>
    </source>
</evidence>
<dbReference type="InterPro" id="IPR000276">
    <property type="entry name" value="GPCR_Rhodpsn"/>
</dbReference>
<proteinExistence type="predicted"/>
<keyword evidence="6" id="KW-0675">Receptor</keyword>
<evidence type="ECO:0000256" key="5">
    <source>
        <dbReference type="ARBA" id="ARBA00023136"/>
    </source>
</evidence>
<dbReference type="GO" id="GO:0005886">
    <property type="term" value="C:plasma membrane"/>
    <property type="evidence" value="ECO:0007669"/>
    <property type="project" value="TreeGrafter"/>
</dbReference>
<keyword evidence="2 8" id="KW-0812">Transmembrane</keyword>
<evidence type="ECO:0000256" key="4">
    <source>
        <dbReference type="ARBA" id="ARBA00023040"/>
    </source>
</evidence>
<dbReference type="PANTHER" id="PTHR11334:SF65">
    <property type="entry name" value="MAS-RELATED G-PROTEIN COUPLED RECEPTOR MEMBER D"/>
    <property type="match status" value="1"/>
</dbReference>
<feature type="transmembrane region" description="Helical" evidence="8">
    <location>
        <begin position="63"/>
        <end position="86"/>
    </location>
</feature>
<accession>A0AAV6ZD09</accession>
<feature type="transmembrane region" description="Helical" evidence="8">
    <location>
        <begin position="22"/>
        <end position="51"/>
    </location>
</feature>
<evidence type="ECO:0000313" key="10">
    <source>
        <dbReference type="EMBL" id="KAG8547377.1"/>
    </source>
</evidence>
<dbReference type="PANTHER" id="PTHR11334">
    <property type="entry name" value="MAS-RELATED G-PROTEIN COUPLED RECEPTOR"/>
    <property type="match status" value="1"/>
</dbReference>
<sequence>MNNTVANITNHNSTAQRSVDYAYLYFTIAAVIGILICLFGLAGNITVFWYLCFKIKKNKYTVYIINLSVADSIFLTFSALILMMYINTLLNPRSYFQGKYTVYIFLEIFYDGAQYSGMFILTAISLERCLSFLFPFWYQCNRPQNLSFITCAVVWIIGCSESLTENLVCSEEAFATQTSQCTAVQIMTFGVSIVICLPIMVISSCTLIFKVRRTLSEQYPMKLLHHYHSNFYIHFFCHPI</sequence>